<accession>A0A6C0AVE5</accession>
<dbReference type="EMBL" id="MN738760">
    <property type="protein sequence ID" value="QHS83536.1"/>
    <property type="molecule type" value="Genomic_DNA"/>
</dbReference>
<proteinExistence type="predicted"/>
<reference evidence="1" key="1">
    <citation type="journal article" date="2020" name="Nature">
        <title>Giant virus diversity and host interactions through global metagenomics.</title>
        <authorList>
            <person name="Schulz F."/>
            <person name="Roux S."/>
            <person name="Paez-Espino D."/>
            <person name="Jungbluth S."/>
            <person name="Walsh D.A."/>
            <person name="Denef V.J."/>
            <person name="McMahon K.D."/>
            <person name="Konstantinidis K.T."/>
            <person name="Eloe-Fadrosh E.A."/>
            <person name="Kyrpides N.C."/>
            <person name="Woyke T."/>
        </authorList>
    </citation>
    <scope>NUCLEOTIDE SEQUENCE</scope>
    <source>
        <strain evidence="1">GVMAG-S-ERX555961-36</strain>
    </source>
</reference>
<sequence>MSQEQDLNFVIKSLINEYIKPEYPIYRVQYVHTYIQESDDLADTNSPYYPHTLRSRVVSRLMESKKCTNDPLFSLSESCPHGFRKMCIHNTSHCIFPSTIEEFNRNQIVRDYKDDIDHITIINIERVA</sequence>
<organism evidence="1">
    <name type="scientific">viral metagenome</name>
    <dbReference type="NCBI Taxonomy" id="1070528"/>
    <lineage>
        <taxon>unclassified sequences</taxon>
        <taxon>metagenomes</taxon>
        <taxon>organismal metagenomes</taxon>
    </lineage>
</organism>
<evidence type="ECO:0000313" key="1">
    <source>
        <dbReference type="EMBL" id="QHS83536.1"/>
    </source>
</evidence>
<dbReference type="AlphaFoldDB" id="A0A6C0AVE5"/>
<protein>
    <submittedName>
        <fullName evidence="1">Uncharacterized protein</fullName>
    </submittedName>
</protein>
<name>A0A6C0AVE5_9ZZZZ</name>